<keyword evidence="4 6" id="KW-1133">Transmembrane helix</keyword>
<evidence type="ECO:0000256" key="3">
    <source>
        <dbReference type="ARBA" id="ARBA00022692"/>
    </source>
</evidence>
<dbReference type="InterPro" id="IPR005598">
    <property type="entry name" value="ATP_synth_I"/>
</dbReference>
<protein>
    <submittedName>
        <fullName evidence="7">ATP synthase subunit I</fullName>
    </submittedName>
</protein>
<name>A0AAW7X497_9GAMM</name>
<gene>
    <name evidence="7" type="ORF">Q4521_09155</name>
</gene>
<dbReference type="Pfam" id="PF03899">
    <property type="entry name" value="ATP-synt_I"/>
    <property type="match status" value="1"/>
</dbReference>
<evidence type="ECO:0000313" key="8">
    <source>
        <dbReference type="Proteomes" id="UP001169760"/>
    </source>
</evidence>
<evidence type="ECO:0000256" key="1">
    <source>
        <dbReference type="ARBA" id="ARBA00004651"/>
    </source>
</evidence>
<dbReference type="EMBL" id="JAUOPB010000006">
    <property type="protein sequence ID" value="MDO6422640.1"/>
    <property type="molecule type" value="Genomic_DNA"/>
</dbReference>
<feature type="transmembrane region" description="Helical" evidence="6">
    <location>
        <begin position="65"/>
        <end position="82"/>
    </location>
</feature>
<evidence type="ECO:0000256" key="6">
    <source>
        <dbReference type="SAM" id="Phobius"/>
    </source>
</evidence>
<keyword evidence="2" id="KW-1003">Cell membrane</keyword>
<accession>A0AAW7X497</accession>
<organism evidence="7 8">
    <name type="scientific">Saccharophagus degradans</name>
    <dbReference type="NCBI Taxonomy" id="86304"/>
    <lineage>
        <taxon>Bacteria</taxon>
        <taxon>Pseudomonadati</taxon>
        <taxon>Pseudomonadota</taxon>
        <taxon>Gammaproteobacteria</taxon>
        <taxon>Cellvibrionales</taxon>
        <taxon>Cellvibrionaceae</taxon>
        <taxon>Saccharophagus</taxon>
    </lineage>
</organism>
<dbReference type="RefSeq" id="WP_264360110.1">
    <property type="nucleotide sequence ID" value="NZ_CP123764.1"/>
</dbReference>
<evidence type="ECO:0000256" key="4">
    <source>
        <dbReference type="ARBA" id="ARBA00022989"/>
    </source>
</evidence>
<keyword evidence="5 6" id="KW-0472">Membrane</keyword>
<comment type="caution">
    <text evidence="7">The sequence shown here is derived from an EMBL/GenBank/DDBJ whole genome shotgun (WGS) entry which is preliminary data.</text>
</comment>
<dbReference type="Proteomes" id="UP001169760">
    <property type="component" value="Unassembled WGS sequence"/>
</dbReference>
<dbReference type="AlphaFoldDB" id="A0AAW7X497"/>
<keyword evidence="3 6" id="KW-0812">Transmembrane</keyword>
<dbReference type="GO" id="GO:0005886">
    <property type="term" value="C:plasma membrane"/>
    <property type="evidence" value="ECO:0007669"/>
    <property type="project" value="UniProtKB-SubCell"/>
</dbReference>
<feature type="transmembrane region" description="Helical" evidence="6">
    <location>
        <begin position="88"/>
        <end position="108"/>
    </location>
</feature>
<proteinExistence type="predicted"/>
<evidence type="ECO:0000256" key="5">
    <source>
        <dbReference type="ARBA" id="ARBA00023136"/>
    </source>
</evidence>
<feature type="transmembrane region" description="Helical" evidence="6">
    <location>
        <begin position="25"/>
        <end position="44"/>
    </location>
</feature>
<sequence length="113" mass="12789">MVQLACVIPLSLIGFLVHPLAAKSFLLGAIVYMLPNLYFTYYAFRYRGAQAARWIARSFSWGQSGKLALAAVGFALVFRFVQPLQVEFLFIGFGFMVVLQWFIGLQVAKNFRL</sequence>
<reference evidence="7" key="1">
    <citation type="submission" date="2023-07" db="EMBL/GenBank/DDBJ databases">
        <title>Genome content predicts the carbon catabolic preferences of heterotrophic bacteria.</title>
        <authorList>
            <person name="Gralka M."/>
        </authorList>
    </citation>
    <scope>NUCLEOTIDE SEQUENCE</scope>
    <source>
        <strain evidence="7">I3M17_2</strain>
    </source>
</reference>
<evidence type="ECO:0000256" key="2">
    <source>
        <dbReference type="ARBA" id="ARBA00022475"/>
    </source>
</evidence>
<comment type="subcellular location">
    <subcellularLocation>
        <location evidence="1">Cell membrane</location>
        <topology evidence="1">Multi-pass membrane protein</topology>
    </subcellularLocation>
</comment>
<evidence type="ECO:0000313" key="7">
    <source>
        <dbReference type="EMBL" id="MDO6422640.1"/>
    </source>
</evidence>